<protein>
    <recommendedName>
        <fullName evidence="6">Translation initiation factor eIF2B subunit delta</fullName>
    </recommendedName>
    <alternativeName>
        <fullName evidence="7">eIF2B GDP-GTP exchange factor subunit delta</fullName>
    </alternativeName>
</protein>
<dbReference type="PANTHER" id="PTHR10233:SF14">
    <property type="entry name" value="TRANSLATION INITIATION FACTOR EIF-2B SUBUNIT DELTA"/>
    <property type="match status" value="1"/>
</dbReference>
<comment type="subcellular location">
    <subcellularLocation>
        <location evidence="1">Cytoplasm</location>
        <location evidence="1">Cytosol</location>
    </subcellularLocation>
</comment>
<keyword evidence="3" id="KW-0963">Cytoplasm</keyword>
<feature type="region of interest" description="Disordered" evidence="10">
    <location>
        <begin position="1"/>
        <end position="98"/>
    </location>
</feature>
<evidence type="ECO:0000313" key="11">
    <source>
        <dbReference type="EMBL" id="KAL1123641.1"/>
    </source>
</evidence>
<dbReference type="GO" id="GO:0005829">
    <property type="term" value="C:cytosol"/>
    <property type="evidence" value="ECO:0007669"/>
    <property type="project" value="UniProtKB-SubCell"/>
</dbReference>
<dbReference type="Proteomes" id="UP001558652">
    <property type="component" value="Unassembled WGS sequence"/>
</dbReference>
<evidence type="ECO:0000256" key="6">
    <source>
        <dbReference type="ARBA" id="ARBA00044147"/>
    </source>
</evidence>
<evidence type="ECO:0000256" key="1">
    <source>
        <dbReference type="ARBA" id="ARBA00004514"/>
    </source>
</evidence>
<comment type="subunit">
    <text evidence="8">Component of the translation initiation factor 2B (eIF2B) complex which is a heterodecamer of two sets of five different subunits: alpha, beta, gamma, delta and epsilon. Subunits alpha, beta and delta comprise a regulatory subcomplex and subunits epsilon and gamma comprise a catalytic subcomplex. Within the complex, the hexameric regulatory complex resides at the center, with the two heterodimeric catalytic subcomplexes bound on opposite sides.</text>
</comment>
<gene>
    <name evidence="11" type="ORF">AAG570_002717</name>
</gene>
<dbReference type="GO" id="GO:0003743">
    <property type="term" value="F:translation initiation factor activity"/>
    <property type="evidence" value="ECO:0007669"/>
    <property type="project" value="UniProtKB-KW"/>
</dbReference>
<feature type="compositionally biased region" description="Basic and acidic residues" evidence="10">
    <location>
        <begin position="36"/>
        <end position="86"/>
    </location>
</feature>
<evidence type="ECO:0000256" key="7">
    <source>
        <dbReference type="ARBA" id="ARBA00044356"/>
    </source>
</evidence>
<dbReference type="AlphaFoldDB" id="A0ABD0Y8G7"/>
<evidence type="ECO:0000256" key="4">
    <source>
        <dbReference type="ARBA" id="ARBA00022540"/>
    </source>
</evidence>
<keyword evidence="5" id="KW-0648">Protein biosynthesis</keyword>
<name>A0ABD0Y8G7_9HEMI</name>
<keyword evidence="12" id="KW-1185">Reference proteome</keyword>
<dbReference type="InterPro" id="IPR042529">
    <property type="entry name" value="IF_2B-like_C"/>
</dbReference>
<evidence type="ECO:0000256" key="8">
    <source>
        <dbReference type="ARBA" id="ARBA00046432"/>
    </source>
</evidence>
<sequence>MAKSQKRTSKVVENGVASRVAKDESSQGPLRNSAGKNEDGKSKEEKSKAELRAERRAKQEAQRAAKAAEKQPKTAKKDESAKENKKPLSSTNTGRKEGAVLVAKEKKSDPAMNSLRLFSHLHYKTKPTVMLATSNIHPAIVELGVKYASRVVFGSNARCVALLQAVKQLINDYTTPREKDFGRGLETQLGLCTSYLNASRPMSVSMTNALRHLKTHLTQLPNNIQDNEARAKLCDVIDTYIKDQIEVAGVAICRSVKKKIANGDVILIYACSSLLYQILVESHRADTKFSVVVVDSAPWFEGREMVRRLVSKGLRCTYVLINSISFIMRQVTKVLVGAHALLANGYVMSRAGCSLVALVAHAYNVPVLVCCETYKFCERVQTDAFVFNELGTVEDMAPPGSLLSQHLALPCLSPLSILYDVTPPDLVTAVVTEVAILPCTSVPVILRIGLSDIPS</sequence>
<evidence type="ECO:0000256" key="5">
    <source>
        <dbReference type="ARBA" id="ARBA00022917"/>
    </source>
</evidence>
<comment type="caution">
    <text evidence="11">The sequence shown here is derived from an EMBL/GenBank/DDBJ whole genome shotgun (WGS) entry which is preliminary data.</text>
</comment>
<dbReference type="PANTHER" id="PTHR10233">
    <property type="entry name" value="TRANSLATION INITIATION FACTOR EIF-2B"/>
    <property type="match status" value="1"/>
</dbReference>
<reference evidence="11 12" key="1">
    <citation type="submission" date="2024-07" db="EMBL/GenBank/DDBJ databases">
        <title>Chromosome-level genome assembly of the water stick insect Ranatra chinensis (Heteroptera: Nepidae).</title>
        <authorList>
            <person name="Liu X."/>
        </authorList>
    </citation>
    <scope>NUCLEOTIDE SEQUENCE [LARGE SCALE GENOMIC DNA]</scope>
    <source>
        <strain evidence="11">Cailab_2021Rc</strain>
        <tissue evidence="11">Muscle</tissue>
    </source>
</reference>
<keyword evidence="4" id="KW-0396">Initiation factor</keyword>
<dbReference type="Gene3D" id="3.40.50.10470">
    <property type="entry name" value="Translation initiation factor eif-2b, domain 2"/>
    <property type="match status" value="1"/>
</dbReference>
<dbReference type="InterPro" id="IPR037171">
    <property type="entry name" value="NagB/RpiA_transferase-like"/>
</dbReference>
<evidence type="ECO:0000256" key="10">
    <source>
        <dbReference type="SAM" id="MobiDB-lite"/>
    </source>
</evidence>
<proteinExistence type="inferred from homology"/>
<evidence type="ECO:0000313" key="12">
    <source>
        <dbReference type="Proteomes" id="UP001558652"/>
    </source>
</evidence>
<dbReference type="SUPFAM" id="SSF100950">
    <property type="entry name" value="NagB/RpiA/CoA transferase-like"/>
    <property type="match status" value="1"/>
</dbReference>
<comment type="similarity">
    <text evidence="2 9">Belongs to the eIF-2B alpha/beta/delta subunits family.</text>
</comment>
<dbReference type="InterPro" id="IPR000649">
    <property type="entry name" value="IF-2B-related"/>
</dbReference>
<evidence type="ECO:0000256" key="2">
    <source>
        <dbReference type="ARBA" id="ARBA00007251"/>
    </source>
</evidence>
<dbReference type="Pfam" id="PF01008">
    <property type="entry name" value="IF-2B"/>
    <property type="match status" value="1"/>
</dbReference>
<evidence type="ECO:0000256" key="3">
    <source>
        <dbReference type="ARBA" id="ARBA00022490"/>
    </source>
</evidence>
<dbReference type="EMBL" id="JBFDAA010000012">
    <property type="protein sequence ID" value="KAL1123641.1"/>
    <property type="molecule type" value="Genomic_DNA"/>
</dbReference>
<evidence type="ECO:0000256" key="9">
    <source>
        <dbReference type="RuleBase" id="RU003814"/>
    </source>
</evidence>
<accession>A0ABD0Y8G7</accession>
<organism evidence="11 12">
    <name type="scientific">Ranatra chinensis</name>
    <dbReference type="NCBI Taxonomy" id="642074"/>
    <lineage>
        <taxon>Eukaryota</taxon>
        <taxon>Metazoa</taxon>
        <taxon>Ecdysozoa</taxon>
        <taxon>Arthropoda</taxon>
        <taxon>Hexapoda</taxon>
        <taxon>Insecta</taxon>
        <taxon>Pterygota</taxon>
        <taxon>Neoptera</taxon>
        <taxon>Paraneoptera</taxon>
        <taxon>Hemiptera</taxon>
        <taxon>Heteroptera</taxon>
        <taxon>Panheteroptera</taxon>
        <taxon>Nepomorpha</taxon>
        <taxon>Nepidae</taxon>
        <taxon>Ranatrinae</taxon>
        <taxon>Ranatra</taxon>
    </lineage>
</organism>